<dbReference type="RefSeq" id="WP_093727587.1">
    <property type="nucleotide sequence ID" value="NZ_FMZB01000006.1"/>
</dbReference>
<dbReference type="Gene3D" id="3.40.30.10">
    <property type="entry name" value="Glutaredoxin"/>
    <property type="match status" value="1"/>
</dbReference>
<keyword evidence="3" id="KW-1185">Reference proteome</keyword>
<feature type="domain" description="Glutaredoxin" evidence="1">
    <location>
        <begin position="6"/>
        <end position="63"/>
    </location>
</feature>
<protein>
    <submittedName>
        <fullName evidence="2">Glutaredoxin</fullName>
    </submittedName>
</protein>
<dbReference type="CDD" id="cd02976">
    <property type="entry name" value="NrdH"/>
    <property type="match status" value="1"/>
</dbReference>
<evidence type="ECO:0000313" key="2">
    <source>
        <dbReference type="EMBL" id="SDD09109.1"/>
    </source>
</evidence>
<evidence type="ECO:0000259" key="1">
    <source>
        <dbReference type="Pfam" id="PF00462"/>
    </source>
</evidence>
<dbReference type="PROSITE" id="PS51354">
    <property type="entry name" value="GLUTAREDOXIN_2"/>
    <property type="match status" value="1"/>
</dbReference>
<name>A0A1G6RWZ5_9BACI</name>
<proteinExistence type="predicted"/>
<dbReference type="SUPFAM" id="SSF52833">
    <property type="entry name" value="Thioredoxin-like"/>
    <property type="match status" value="1"/>
</dbReference>
<dbReference type="OrthoDB" id="9795531at2"/>
<dbReference type="STRING" id="361279.SAMN05421663_106231"/>
<dbReference type="Pfam" id="PF00462">
    <property type="entry name" value="Glutaredoxin"/>
    <property type="match status" value="1"/>
</dbReference>
<dbReference type="EMBL" id="FMZB01000006">
    <property type="protein sequence ID" value="SDD09109.1"/>
    <property type="molecule type" value="Genomic_DNA"/>
</dbReference>
<dbReference type="InterPro" id="IPR002109">
    <property type="entry name" value="Glutaredoxin"/>
</dbReference>
<dbReference type="InterPro" id="IPR036249">
    <property type="entry name" value="Thioredoxin-like_sf"/>
</dbReference>
<sequence length="77" mass="9081">MRHREVEVYISDDCRQCEQVIDQLKKWNIHYTVKNITNSPAFLKEMQAHSIYSVPLVLINGEKVHGFQKDRIQQLLG</sequence>
<reference evidence="3" key="1">
    <citation type="submission" date="2016-10" db="EMBL/GenBank/DDBJ databases">
        <authorList>
            <person name="Varghese N."/>
            <person name="Submissions S."/>
        </authorList>
    </citation>
    <scope>NUCLEOTIDE SEQUENCE [LARGE SCALE GENOMIC DNA]</scope>
    <source>
        <strain evidence="3">DSM 21620</strain>
    </source>
</reference>
<evidence type="ECO:0000313" key="3">
    <source>
        <dbReference type="Proteomes" id="UP000198666"/>
    </source>
</evidence>
<dbReference type="AlphaFoldDB" id="A0A1G6RWZ5"/>
<accession>A0A1G6RWZ5</accession>
<gene>
    <name evidence="2" type="ORF">SAMN05421663_106231</name>
</gene>
<dbReference type="Proteomes" id="UP000198666">
    <property type="component" value="Unassembled WGS sequence"/>
</dbReference>
<organism evidence="2 3">
    <name type="scientific">Terribacillus halophilus</name>
    <dbReference type="NCBI Taxonomy" id="361279"/>
    <lineage>
        <taxon>Bacteria</taxon>
        <taxon>Bacillati</taxon>
        <taxon>Bacillota</taxon>
        <taxon>Bacilli</taxon>
        <taxon>Bacillales</taxon>
        <taxon>Bacillaceae</taxon>
        <taxon>Terribacillus</taxon>
    </lineage>
</organism>